<organism evidence="1 2">
    <name type="scientific">Larkinella knui</name>
    <dbReference type="NCBI Taxonomy" id="2025310"/>
    <lineage>
        <taxon>Bacteria</taxon>
        <taxon>Pseudomonadati</taxon>
        <taxon>Bacteroidota</taxon>
        <taxon>Cytophagia</taxon>
        <taxon>Cytophagales</taxon>
        <taxon>Spirosomataceae</taxon>
        <taxon>Larkinella</taxon>
    </lineage>
</organism>
<sequence>MPSDAPQNNYEFLYAGGDQNAYFFVTDREVAYQIKFVPSDYLFASQPTFQIQAFEISISVAENPAGGRVPADSLIPSTIAAIFFDFFQTHEQVVVYVCDTSDKRQSARARKFDAWFYAYSHVHLAKLNKIIPDGDKFTFISIILHDQHPYRNQVAAAFFELGEEEK</sequence>
<dbReference type="OrthoDB" id="955741at2"/>
<comment type="caution">
    <text evidence="1">The sequence shown here is derived from an EMBL/GenBank/DDBJ whole genome shotgun (WGS) entry which is preliminary data.</text>
</comment>
<reference evidence="1 2" key="1">
    <citation type="submission" date="2018-11" db="EMBL/GenBank/DDBJ databases">
        <authorList>
            <person name="Zhou Z."/>
            <person name="Wang G."/>
        </authorList>
    </citation>
    <scope>NUCLEOTIDE SEQUENCE [LARGE SCALE GENOMIC DNA]</scope>
    <source>
        <strain evidence="1 2">KCTC42998</strain>
    </source>
</reference>
<dbReference type="Pfam" id="PF19666">
    <property type="entry name" value="DUF6169"/>
    <property type="match status" value="1"/>
</dbReference>
<dbReference type="AlphaFoldDB" id="A0A3P1CXF3"/>
<evidence type="ECO:0000313" key="1">
    <source>
        <dbReference type="EMBL" id="RRB17963.1"/>
    </source>
</evidence>
<dbReference type="EMBL" id="RQJP01000001">
    <property type="protein sequence ID" value="RRB17963.1"/>
    <property type="molecule type" value="Genomic_DNA"/>
</dbReference>
<dbReference type="RefSeq" id="WP_124905084.1">
    <property type="nucleotide sequence ID" value="NZ_RQJP01000001.1"/>
</dbReference>
<name>A0A3P1CXF3_9BACT</name>
<proteinExistence type="predicted"/>
<evidence type="ECO:0000313" key="2">
    <source>
        <dbReference type="Proteomes" id="UP000274271"/>
    </source>
</evidence>
<gene>
    <name evidence="1" type="ORF">EHT87_06730</name>
</gene>
<protein>
    <submittedName>
        <fullName evidence="1">Uncharacterized protein</fullName>
    </submittedName>
</protein>
<dbReference type="Proteomes" id="UP000274271">
    <property type="component" value="Unassembled WGS sequence"/>
</dbReference>
<keyword evidence="2" id="KW-1185">Reference proteome</keyword>
<accession>A0A3P1CXF3</accession>
<dbReference type="InterPro" id="IPR046167">
    <property type="entry name" value="DUF6169"/>
</dbReference>